<dbReference type="OMA" id="MEDNCNI"/>
<dbReference type="PRINTS" id="PR00721">
    <property type="entry name" value="STOMATIN"/>
</dbReference>
<dbReference type="STRING" id="13249.R4G301"/>
<dbReference type="InterPro" id="IPR043202">
    <property type="entry name" value="Band-7_stomatin-like"/>
</dbReference>
<comment type="similarity">
    <text evidence="1">Belongs to the band 7/mec-2 family.</text>
</comment>
<accession>R4G301</accession>
<reference evidence="6" key="3">
    <citation type="submission" date="2015-05" db="UniProtKB">
        <authorList>
            <consortium name="EnsemblMetazoa"/>
        </authorList>
    </citation>
    <scope>IDENTIFICATION</scope>
</reference>
<sequence length="327" mass="36693">MDMKKSLKETTHRDSQDYPNPPLQAHHPNNEGQDMRHMEALCSLLAIILVIVTLPFSLLFICKIAYQYERVVILRLGRVREGGPRGPGIYLYLPCVDERMKLDLRTLVFQLDPQQVLTNDSCTLQIDVIIFCRVEDPVKTVVAVSDLRVATLNLASTILRNIIGQRDLTEILSQKDAITLALKKILDVGTFPWGVKVLRVELMGIRLPLNMQRAMASEAEATREAKAKMIFAEGELLASRALAEASNIMIDNPVTIHLRYLQTLMLVSADNNSTIIFPLPTDLLKRFLKPLLRKSSNDRAVSFPFSNIVSTGETDEDESLPLSSDDP</sequence>
<reference evidence="7" key="2">
    <citation type="submission" date="2015-04" db="EMBL/GenBank/DDBJ databases">
        <authorList>
            <person name="Wilson R.K."/>
            <person name="Warren W."/>
            <person name="Dotson E."/>
            <person name="Oliveira P.L."/>
        </authorList>
    </citation>
    <scope>NUCLEOTIDE SEQUENCE</scope>
</reference>
<dbReference type="PANTHER" id="PTHR10264:SF19">
    <property type="entry name" value="AT06885P-RELATED"/>
    <property type="match status" value="1"/>
</dbReference>
<dbReference type="Proteomes" id="UP000015103">
    <property type="component" value="Unassembled WGS sequence"/>
</dbReference>
<dbReference type="Pfam" id="PF01145">
    <property type="entry name" value="Band_7"/>
    <property type="match status" value="1"/>
</dbReference>
<dbReference type="VEuPathDB" id="VectorBase:RPRC013340"/>
<dbReference type="InParanoid" id="R4G301"/>
<protein>
    <submittedName>
        <fullName evidence="5 6">Putative prohibitins and stomatins of the pid superfamily</fullName>
    </submittedName>
</protein>
<evidence type="ECO:0000313" key="6">
    <source>
        <dbReference type="EnsemblMetazoa" id="RPRC013340-PA"/>
    </source>
</evidence>
<evidence type="ECO:0000256" key="1">
    <source>
        <dbReference type="ARBA" id="ARBA00008164"/>
    </source>
</evidence>
<dbReference type="eggNOG" id="KOG2621">
    <property type="taxonomic scope" value="Eukaryota"/>
</dbReference>
<dbReference type="InterPro" id="IPR001972">
    <property type="entry name" value="Stomatin_HflK_fam"/>
</dbReference>
<feature type="domain" description="Band 7" evidence="4">
    <location>
        <begin position="60"/>
        <end position="219"/>
    </location>
</feature>
<dbReference type="Gene3D" id="6.10.250.2090">
    <property type="match status" value="1"/>
</dbReference>
<dbReference type="HOGENOM" id="CLU_024949_3_0_1"/>
<feature type="compositionally biased region" description="Basic and acidic residues" evidence="2">
    <location>
        <begin position="1"/>
        <end position="16"/>
    </location>
</feature>
<organism evidence="5">
    <name type="scientific">Rhodnius prolixus</name>
    <name type="common">Triatomid bug</name>
    <dbReference type="NCBI Taxonomy" id="13249"/>
    <lineage>
        <taxon>Eukaryota</taxon>
        <taxon>Metazoa</taxon>
        <taxon>Ecdysozoa</taxon>
        <taxon>Arthropoda</taxon>
        <taxon>Hexapoda</taxon>
        <taxon>Insecta</taxon>
        <taxon>Pterygota</taxon>
        <taxon>Neoptera</taxon>
        <taxon>Paraneoptera</taxon>
        <taxon>Hemiptera</taxon>
        <taxon>Heteroptera</taxon>
        <taxon>Panheteroptera</taxon>
        <taxon>Cimicomorpha</taxon>
        <taxon>Reduviidae</taxon>
        <taxon>Triatominae</taxon>
        <taxon>Rhodnius</taxon>
    </lineage>
</organism>
<dbReference type="SMART" id="SM00244">
    <property type="entry name" value="PHB"/>
    <property type="match status" value="1"/>
</dbReference>
<evidence type="ECO:0000313" key="5">
    <source>
        <dbReference type="EMBL" id="JAA75379.1"/>
    </source>
</evidence>
<feature type="transmembrane region" description="Helical" evidence="3">
    <location>
        <begin position="40"/>
        <end position="61"/>
    </location>
</feature>
<name>R4G301_RHOPR</name>
<keyword evidence="3" id="KW-1133">Transmembrane helix</keyword>
<dbReference type="EnsemblMetazoa" id="RPRC013340-RA">
    <property type="protein sequence ID" value="RPRC013340-PA"/>
    <property type="gene ID" value="RPRC013340"/>
</dbReference>
<dbReference type="EMBL" id="ACPB03005769">
    <property type="status" value="NOT_ANNOTATED_CDS"/>
    <property type="molecule type" value="Genomic_DNA"/>
</dbReference>
<dbReference type="PANTHER" id="PTHR10264">
    <property type="entry name" value="BAND 7 PROTEIN-RELATED"/>
    <property type="match status" value="1"/>
</dbReference>
<dbReference type="EMBL" id="GAHY01002131">
    <property type="protein sequence ID" value="JAA75379.1"/>
    <property type="molecule type" value="mRNA"/>
</dbReference>
<keyword evidence="3" id="KW-0812">Transmembrane</keyword>
<evidence type="ECO:0000256" key="2">
    <source>
        <dbReference type="SAM" id="MobiDB-lite"/>
    </source>
</evidence>
<reference evidence="5" key="1">
    <citation type="submission" date="2013-04" db="EMBL/GenBank/DDBJ databases">
        <title>An insight into the transcriptome of the digestive tract of the blood sucking bug, Rhodnius prolixus.</title>
        <authorList>
            <person name="Ribeiro J.M.C."/>
            <person name="Genta F.A."/>
            <person name="Sorgine M.H.F."/>
            <person name="Paiva-Silva G.O."/>
            <person name="Majerowicz D."/>
            <person name="Medeiros M."/>
            <person name="Koerich L."/>
            <person name="Terra W.R."/>
            <person name="Ferreira C."/>
            <person name="Pimentel A.C."/>
            <person name="Bisch P.M."/>
            <person name="Diniz M.M.P."/>
            <person name="Nascimento R."/>
            <person name="Salmon D."/>
            <person name="Silber A.M."/>
            <person name="Alves M."/>
            <person name="Oliveira M.F."/>
            <person name="Gondim K.C."/>
            <person name="Silva Neto M.A.C."/>
            <person name="Atella G.C."/>
            <person name="Araujo H."/>
            <person name="Dias F.S."/>
            <person name="Polycarpo C.R."/>
            <person name="Fampa P."/>
            <person name="Melo A.C."/>
            <person name="Tanaka A.S."/>
            <person name="Balczun C."/>
            <person name="Oliveira J.H.M."/>
            <person name="Goncalves R."/>
            <person name="Lazoski C."/>
            <person name="Pereira M.A."/>
            <person name="Rivera-Pomar R."/>
            <person name="Diambra L."/>
            <person name="Schaub G.A."/>
            <person name="Garcia E.S."/>
            <person name="Azambuja P."/>
            <person name="Braz G.R.C."/>
            <person name="Oliveira P.L."/>
        </authorList>
    </citation>
    <scope>NUCLEOTIDE SEQUENCE</scope>
</reference>
<dbReference type="EMBL" id="ACPB03005770">
    <property type="status" value="NOT_ANNOTATED_CDS"/>
    <property type="molecule type" value="Genomic_DNA"/>
</dbReference>
<dbReference type="Gene3D" id="3.30.479.30">
    <property type="entry name" value="Band 7 domain"/>
    <property type="match status" value="1"/>
</dbReference>
<proteinExistence type="evidence at transcript level"/>
<evidence type="ECO:0000313" key="7">
    <source>
        <dbReference type="Proteomes" id="UP000015103"/>
    </source>
</evidence>
<keyword evidence="3" id="KW-0472">Membrane</keyword>
<dbReference type="InterPro" id="IPR036013">
    <property type="entry name" value="Band_7/SPFH_dom_sf"/>
</dbReference>
<evidence type="ECO:0000259" key="4">
    <source>
        <dbReference type="SMART" id="SM00244"/>
    </source>
</evidence>
<dbReference type="InterPro" id="IPR001107">
    <property type="entry name" value="Band_7"/>
</dbReference>
<dbReference type="AlphaFoldDB" id="R4G301"/>
<keyword evidence="7" id="KW-1185">Reference proteome</keyword>
<evidence type="ECO:0000256" key="3">
    <source>
        <dbReference type="SAM" id="Phobius"/>
    </source>
</evidence>
<dbReference type="FunFam" id="3.30.479.30:FF:000004">
    <property type="entry name" value="Putative membrane protease family, stomatin"/>
    <property type="match status" value="1"/>
</dbReference>
<dbReference type="SUPFAM" id="SSF117892">
    <property type="entry name" value="Band 7/SPFH domain"/>
    <property type="match status" value="1"/>
</dbReference>
<feature type="region of interest" description="Disordered" evidence="2">
    <location>
        <begin position="1"/>
        <end position="31"/>
    </location>
</feature>
<dbReference type="GO" id="GO:0009898">
    <property type="term" value="C:cytoplasmic side of plasma membrane"/>
    <property type="evidence" value="ECO:0007669"/>
    <property type="project" value="UniProtKB-ARBA"/>
</dbReference>